<name>A0AAC9LP61_9FLAO</name>
<gene>
    <name evidence="1" type="ORF">BWR22_09750</name>
</gene>
<dbReference type="AlphaFoldDB" id="A0AAC9LP61"/>
<keyword evidence="2" id="KW-1185">Reference proteome</keyword>
<dbReference type="KEGG" id="lvn:BWR22_09750"/>
<evidence type="ECO:0000313" key="1">
    <source>
        <dbReference type="EMBL" id="APY00583.1"/>
    </source>
</evidence>
<dbReference type="EMBL" id="CP019352">
    <property type="protein sequence ID" value="APY00583.1"/>
    <property type="molecule type" value="Genomic_DNA"/>
</dbReference>
<organism evidence="1 2">
    <name type="scientific">Lacinutrix venerupis</name>
    <dbReference type="NCBI Taxonomy" id="1486034"/>
    <lineage>
        <taxon>Bacteria</taxon>
        <taxon>Pseudomonadati</taxon>
        <taxon>Bacteroidota</taxon>
        <taxon>Flavobacteriia</taxon>
        <taxon>Flavobacteriales</taxon>
        <taxon>Flavobacteriaceae</taxon>
        <taxon>Lacinutrix</taxon>
    </lineage>
</organism>
<protein>
    <submittedName>
        <fullName evidence="1">Uncharacterized protein</fullName>
    </submittedName>
</protein>
<evidence type="ECO:0000313" key="2">
    <source>
        <dbReference type="Proteomes" id="UP000187506"/>
    </source>
</evidence>
<accession>A0AAC9LP61</accession>
<proteinExistence type="predicted"/>
<sequence length="171" mass="20037">MILSCSSIKENTLVSTTKEESKYKYSQTGTIENVDSLYSILKENTRENIETNKPLVIIYHLGENHCNTYKDSYDRRNKRRLWIKQLHSKLNKIAEVKPVYIYKDTIGINKYKGIVNYYKDPDSTIEYSFFKEQNYCSNFVVVSPNGNFISNYGEYPKEAVWEAAKLILNKD</sequence>
<reference evidence="1 2" key="1">
    <citation type="submission" date="2017-01" db="EMBL/GenBank/DDBJ databases">
        <title>Complete genome of Lacinutrix venerupis DOK2-8 isolated from seawater in Dokdo.</title>
        <authorList>
            <person name="Chi W.-J."/>
            <person name="Kim J.H."/>
        </authorList>
    </citation>
    <scope>NUCLEOTIDE SEQUENCE [LARGE SCALE GENOMIC DNA]</scope>
    <source>
        <strain evidence="1 2">DOK2-8</strain>
    </source>
</reference>
<dbReference type="Proteomes" id="UP000187506">
    <property type="component" value="Chromosome"/>
</dbReference>